<evidence type="ECO:0000313" key="2">
    <source>
        <dbReference type="Proteomes" id="UP001162992"/>
    </source>
</evidence>
<name>A0ACC2C9L4_DIPCM</name>
<comment type="caution">
    <text evidence="1">The sequence shown here is derived from an EMBL/GenBank/DDBJ whole genome shotgun (WGS) entry which is preliminary data.</text>
</comment>
<dbReference type="EMBL" id="CM055102">
    <property type="protein sequence ID" value="KAJ7538710.1"/>
    <property type="molecule type" value="Genomic_DNA"/>
</dbReference>
<reference evidence="2" key="1">
    <citation type="journal article" date="2024" name="Proc. Natl. Acad. Sci. U.S.A.">
        <title>Extraordinary preservation of gene collinearity over three hundred million years revealed in homosporous lycophytes.</title>
        <authorList>
            <person name="Li C."/>
            <person name="Wickell D."/>
            <person name="Kuo L.Y."/>
            <person name="Chen X."/>
            <person name="Nie B."/>
            <person name="Liao X."/>
            <person name="Peng D."/>
            <person name="Ji J."/>
            <person name="Jenkins J."/>
            <person name="Williams M."/>
            <person name="Shu S."/>
            <person name="Plott C."/>
            <person name="Barry K."/>
            <person name="Rajasekar S."/>
            <person name="Grimwood J."/>
            <person name="Han X."/>
            <person name="Sun S."/>
            <person name="Hou Z."/>
            <person name="He W."/>
            <person name="Dai G."/>
            <person name="Sun C."/>
            <person name="Schmutz J."/>
            <person name="Leebens-Mack J.H."/>
            <person name="Li F.W."/>
            <person name="Wang L."/>
        </authorList>
    </citation>
    <scope>NUCLEOTIDE SEQUENCE [LARGE SCALE GENOMIC DNA]</scope>
    <source>
        <strain evidence="2">cv. PW_Plant_1</strain>
    </source>
</reference>
<accession>A0ACC2C9L4</accession>
<organism evidence="1 2">
    <name type="scientific">Diphasiastrum complanatum</name>
    <name type="common">Issler's clubmoss</name>
    <name type="synonym">Lycopodium complanatum</name>
    <dbReference type="NCBI Taxonomy" id="34168"/>
    <lineage>
        <taxon>Eukaryota</taxon>
        <taxon>Viridiplantae</taxon>
        <taxon>Streptophyta</taxon>
        <taxon>Embryophyta</taxon>
        <taxon>Tracheophyta</taxon>
        <taxon>Lycopodiopsida</taxon>
        <taxon>Lycopodiales</taxon>
        <taxon>Lycopodiaceae</taxon>
        <taxon>Lycopodioideae</taxon>
        <taxon>Diphasiastrum</taxon>
    </lineage>
</organism>
<keyword evidence="2" id="KW-1185">Reference proteome</keyword>
<sequence>MEETLLHSVVTPPSCQSGGCKGSSKARIAIGKLRFSSSEVNYECFRPSHFQVKCSRAQSFTSRQMHTEQLWRQFFSDPSQWWDHRSDKANARYPDFKHKKTQEALWIDGWFSPEWVKAELSAMAPGKTQRSVFYWTTELTRQVKDGQDMKALKLFQDMQNEGVNPDKYIFVPVLKACARLMALEEGRYVHGQIIQQKCQSDVFVSSCLIDMYAKCRSIEDVNRVFNGMFTCDVVVWSSMISAYAICDKGEKALELYKQMKQENVVPNHVTILGVLKACTSIDALEEGRFVHAEVIRRGLDSNVSIANCLMDMYAKCGSIEDACSVFNVIQTPDVISWSAMILGYANCGMGKKGLVLFQQMQREKVEPNSASFVGTLKACSSIVALEEGRHVHGQAVLKSQDTNVLVASCLINLYAKSGSIEDACQVFSVMPSPNSVSWSAMVVGYVSCGQGLKALQLFRQMLLEGIEMDKVTFVNILNACASLRALEDGRHVHTQAVRSGLDSDICVGNCLIDMYAKCGSIEDACRVFANMPTHNLVSWSSMILGFANCGQGVKALELFQLMLQDGMEPNIVTYVGVLKACTDIAALKEGRHIHAQVIKRGFESEVIVTSCLVDMYARCGNIEDAYRVFNNSLIHDMALYNSMIGGYAVHGLGKGAFEIFERMSHTNLEMDDATFVGLLSAFSHAGMIDEALYYLESMSPIYDGVATVEHHSCLVDLLGRSGYLDEAKDMINKMPCSTDTFVWTAFLSACRKYNNLQVGEWAAKHVLNLDPTNSAAYVLLSNIYATVGKFSNSEDLQQMWGSTGIDVNK</sequence>
<protein>
    <submittedName>
        <fullName evidence="1">Uncharacterized protein</fullName>
    </submittedName>
</protein>
<gene>
    <name evidence="1" type="ORF">O6H91_11G060000</name>
</gene>
<dbReference type="Proteomes" id="UP001162992">
    <property type="component" value="Chromosome 11"/>
</dbReference>
<evidence type="ECO:0000313" key="1">
    <source>
        <dbReference type="EMBL" id="KAJ7538710.1"/>
    </source>
</evidence>
<proteinExistence type="predicted"/>